<dbReference type="Proteomes" id="UP000295578">
    <property type="component" value="Unassembled WGS sequence"/>
</dbReference>
<dbReference type="InterPro" id="IPR045851">
    <property type="entry name" value="AMP-bd_C_sf"/>
</dbReference>
<proteinExistence type="inferred from homology"/>
<dbReference type="PANTHER" id="PTHR43201">
    <property type="entry name" value="ACYL-COA SYNTHETASE"/>
    <property type="match status" value="1"/>
</dbReference>
<name>A0A4R5BTF9_9ACTN</name>
<dbReference type="InterPro" id="IPR000873">
    <property type="entry name" value="AMP-dep_synth/lig_dom"/>
</dbReference>
<evidence type="ECO:0000256" key="2">
    <source>
        <dbReference type="ARBA" id="ARBA00022598"/>
    </source>
</evidence>
<dbReference type="GO" id="GO:0006631">
    <property type="term" value="P:fatty acid metabolic process"/>
    <property type="evidence" value="ECO:0007669"/>
    <property type="project" value="TreeGrafter"/>
</dbReference>
<dbReference type="Gene3D" id="3.30.300.30">
    <property type="match status" value="1"/>
</dbReference>
<dbReference type="GO" id="GO:0031956">
    <property type="term" value="F:medium-chain fatty acid-CoA ligase activity"/>
    <property type="evidence" value="ECO:0007669"/>
    <property type="project" value="TreeGrafter"/>
</dbReference>
<feature type="domain" description="AMP-dependent synthetase/ligase" evidence="4">
    <location>
        <begin position="43"/>
        <end position="402"/>
    </location>
</feature>
<comment type="similarity">
    <text evidence="1">Belongs to the ATP-dependent AMP-binding enzyme family.</text>
</comment>
<dbReference type="Gene3D" id="3.40.50.12780">
    <property type="entry name" value="N-terminal domain of ligase-like"/>
    <property type="match status" value="1"/>
</dbReference>
<keyword evidence="2 6" id="KW-0436">Ligase</keyword>
<gene>
    <name evidence="6" type="ORF">E1293_05650</name>
</gene>
<protein>
    <submittedName>
        <fullName evidence="6">Acyl--CoA ligase</fullName>
    </submittedName>
</protein>
<sequence>MLTSRQLAETREARVTSPFDEATVAEYRTAGWWGAETVADHVRRHAAERPADPAYVTPDGTLTWAEYEANSTALARHLAALGLASGDRIATQLPDGPAWHVAAVAAEKAGLVLVGVGARAGRRELRFLLDRTGSRALVTLAEHRGEPSSALVDELRADGVDLAHHVVVDRAGLPSDPRTADITGRALGPDDFSMLNSTSGTTGLPKCVSHTQNRWFYFHELARRAGALDSSDVFMGAVPSPFGFGLWTAHFSPAALGVPTVVMERFDAHTALDLIEEHRVTVLHCVSTQFIMLLNAQAERERDLSSLRCMFTGGEAVPYDRAARFEEATGAKVLQFYGSNETGALSYTSLDDSREHRLRTAGRIIPEMRVRLFDPSDGSDITGSGRPGQPGCRGPATCPGYYDDPEANGSLFTEDGWMLMADIVEIDDDGYLRVVGRLTDLIIRGGKNISAAAVEEEVGTHPSVALAAAVAMPDEVFGERVCVYAELRPGTKLTLEDLTAHLTERGVSREWHPEHLIVLDELPRSSGGKVAKGTLREDIRARR</sequence>
<dbReference type="Pfam" id="PF00501">
    <property type="entry name" value="AMP-binding"/>
    <property type="match status" value="1"/>
</dbReference>
<organism evidence="6 7">
    <name type="scientific">Actinomadura darangshiensis</name>
    <dbReference type="NCBI Taxonomy" id="705336"/>
    <lineage>
        <taxon>Bacteria</taxon>
        <taxon>Bacillati</taxon>
        <taxon>Actinomycetota</taxon>
        <taxon>Actinomycetes</taxon>
        <taxon>Streptosporangiales</taxon>
        <taxon>Thermomonosporaceae</taxon>
        <taxon>Actinomadura</taxon>
    </lineage>
</organism>
<dbReference type="PANTHER" id="PTHR43201:SF5">
    <property type="entry name" value="MEDIUM-CHAIN ACYL-COA LIGASE ACSF2, MITOCHONDRIAL"/>
    <property type="match status" value="1"/>
</dbReference>
<evidence type="ECO:0000313" key="6">
    <source>
        <dbReference type="EMBL" id="TDD88926.1"/>
    </source>
</evidence>
<evidence type="ECO:0000259" key="5">
    <source>
        <dbReference type="Pfam" id="PF13193"/>
    </source>
</evidence>
<accession>A0A4R5BTF9</accession>
<dbReference type="InterPro" id="IPR025110">
    <property type="entry name" value="AMP-bd_C"/>
</dbReference>
<dbReference type="OrthoDB" id="9803968at2"/>
<feature type="domain" description="AMP-binding enzyme C-terminal" evidence="5">
    <location>
        <begin position="454"/>
        <end position="529"/>
    </location>
</feature>
<keyword evidence="7" id="KW-1185">Reference proteome</keyword>
<evidence type="ECO:0000256" key="3">
    <source>
        <dbReference type="SAM" id="MobiDB-lite"/>
    </source>
</evidence>
<dbReference type="AlphaFoldDB" id="A0A4R5BTF9"/>
<reference evidence="6 7" key="1">
    <citation type="submission" date="2019-03" db="EMBL/GenBank/DDBJ databases">
        <title>Draft genome sequences of novel Actinobacteria.</title>
        <authorList>
            <person name="Sahin N."/>
            <person name="Ay H."/>
            <person name="Saygin H."/>
        </authorList>
    </citation>
    <scope>NUCLEOTIDE SEQUENCE [LARGE SCALE GENOMIC DNA]</scope>
    <source>
        <strain evidence="6 7">DSM 45941</strain>
    </source>
</reference>
<evidence type="ECO:0000256" key="1">
    <source>
        <dbReference type="ARBA" id="ARBA00006432"/>
    </source>
</evidence>
<comment type="caution">
    <text evidence="6">The sequence shown here is derived from an EMBL/GenBank/DDBJ whole genome shotgun (WGS) entry which is preliminary data.</text>
</comment>
<feature type="region of interest" description="Disordered" evidence="3">
    <location>
        <begin position="376"/>
        <end position="396"/>
    </location>
</feature>
<dbReference type="EMBL" id="SMKY01000015">
    <property type="protein sequence ID" value="TDD88926.1"/>
    <property type="molecule type" value="Genomic_DNA"/>
</dbReference>
<dbReference type="SUPFAM" id="SSF56801">
    <property type="entry name" value="Acetyl-CoA synthetase-like"/>
    <property type="match status" value="1"/>
</dbReference>
<dbReference type="Pfam" id="PF13193">
    <property type="entry name" value="AMP-binding_C"/>
    <property type="match status" value="1"/>
</dbReference>
<dbReference type="InterPro" id="IPR042099">
    <property type="entry name" value="ANL_N_sf"/>
</dbReference>
<evidence type="ECO:0000259" key="4">
    <source>
        <dbReference type="Pfam" id="PF00501"/>
    </source>
</evidence>
<evidence type="ECO:0000313" key="7">
    <source>
        <dbReference type="Proteomes" id="UP000295578"/>
    </source>
</evidence>